<evidence type="ECO:0000313" key="11">
    <source>
        <dbReference type="EMBL" id="KAB1657811.1"/>
    </source>
</evidence>
<keyword evidence="8" id="KW-0764">Sulfate transport</keyword>
<keyword evidence="5" id="KW-0028">Amino-acid biosynthesis</keyword>
<dbReference type="Pfam" id="PF07264">
    <property type="entry name" value="EI24"/>
    <property type="match status" value="1"/>
</dbReference>
<evidence type="ECO:0000256" key="7">
    <source>
        <dbReference type="ARBA" id="ARBA00022989"/>
    </source>
</evidence>
<dbReference type="PANTHER" id="PTHR37468">
    <property type="entry name" value="SULFATE TRANSPORTER CYSZ"/>
    <property type="match status" value="1"/>
</dbReference>
<keyword evidence="7 10" id="KW-1133">Transmembrane helix</keyword>
<organism evidence="11 12">
    <name type="scientific">Pseudoclavibacter chungangensis</name>
    <dbReference type="NCBI Taxonomy" id="587635"/>
    <lineage>
        <taxon>Bacteria</taxon>
        <taxon>Bacillati</taxon>
        <taxon>Actinomycetota</taxon>
        <taxon>Actinomycetes</taxon>
        <taxon>Micrococcales</taxon>
        <taxon>Microbacteriaceae</taxon>
        <taxon>Pseudoclavibacter</taxon>
    </lineage>
</organism>
<dbReference type="GO" id="GO:0009675">
    <property type="term" value="F:high-affinity sulfate:proton symporter activity"/>
    <property type="evidence" value="ECO:0007669"/>
    <property type="project" value="TreeGrafter"/>
</dbReference>
<keyword evidence="6 10" id="KW-0812">Transmembrane</keyword>
<evidence type="ECO:0000256" key="3">
    <source>
        <dbReference type="ARBA" id="ARBA00022475"/>
    </source>
</evidence>
<dbReference type="GO" id="GO:0005886">
    <property type="term" value="C:plasma membrane"/>
    <property type="evidence" value="ECO:0007669"/>
    <property type="project" value="TreeGrafter"/>
</dbReference>
<evidence type="ECO:0000256" key="8">
    <source>
        <dbReference type="ARBA" id="ARBA00023032"/>
    </source>
</evidence>
<protein>
    <submittedName>
        <fullName evidence="11">EI24 domain-containing protein</fullName>
    </submittedName>
</protein>
<evidence type="ECO:0000256" key="4">
    <source>
        <dbReference type="ARBA" id="ARBA00022519"/>
    </source>
</evidence>
<dbReference type="Proteomes" id="UP000467240">
    <property type="component" value="Unassembled WGS sequence"/>
</dbReference>
<dbReference type="InterPro" id="IPR059112">
    <property type="entry name" value="CysZ/EI24"/>
</dbReference>
<keyword evidence="9 10" id="KW-0472">Membrane</keyword>
<evidence type="ECO:0000256" key="5">
    <source>
        <dbReference type="ARBA" id="ARBA00022605"/>
    </source>
</evidence>
<gene>
    <name evidence="11" type="ORF">F8O01_07625</name>
</gene>
<dbReference type="AlphaFoldDB" id="A0A7J5BU23"/>
<evidence type="ECO:0000256" key="6">
    <source>
        <dbReference type="ARBA" id="ARBA00022692"/>
    </source>
</evidence>
<dbReference type="InterPro" id="IPR050480">
    <property type="entry name" value="CysZ-like"/>
</dbReference>
<evidence type="ECO:0000256" key="1">
    <source>
        <dbReference type="ARBA" id="ARBA00004141"/>
    </source>
</evidence>
<feature type="transmembrane region" description="Helical" evidence="10">
    <location>
        <begin position="124"/>
        <end position="144"/>
    </location>
</feature>
<keyword evidence="4" id="KW-0997">Cell inner membrane</keyword>
<keyword evidence="2" id="KW-0813">Transport</keyword>
<feature type="transmembrane region" description="Helical" evidence="10">
    <location>
        <begin position="191"/>
        <end position="210"/>
    </location>
</feature>
<name>A0A7J5BU23_9MICO</name>
<evidence type="ECO:0000313" key="12">
    <source>
        <dbReference type="Proteomes" id="UP000467240"/>
    </source>
</evidence>
<feature type="transmembrane region" description="Helical" evidence="10">
    <location>
        <begin position="55"/>
        <end position="88"/>
    </location>
</feature>
<evidence type="ECO:0000256" key="2">
    <source>
        <dbReference type="ARBA" id="ARBA00022448"/>
    </source>
</evidence>
<feature type="transmembrane region" description="Helical" evidence="10">
    <location>
        <begin position="150"/>
        <end position="170"/>
    </location>
</feature>
<reference evidence="11 12" key="1">
    <citation type="submission" date="2019-09" db="EMBL/GenBank/DDBJ databases">
        <title>Phylogeny of genus Pseudoclavibacter and closely related genus.</title>
        <authorList>
            <person name="Li Y."/>
        </authorList>
    </citation>
    <scope>NUCLEOTIDE SEQUENCE [LARGE SCALE GENOMIC DNA]</scope>
    <source>
        <strain evidence="11 12">DSM 23821</strain>
    </source>
</reference>
<dbReference type="PANTHER" id="PTHR37468:SF1">
    <property type="entry name" value="SULFATE TRANSPORTER CYSZ"/>
    <property type="match status" value="1"/>
</dbReference>
<dbReference type="GO" id="GO:0019344">
    <property type="term" value="P:cysteine biosynthetic process"/>
    <property type="evidence" value="ECO:0007669"/>
    <property type="project" value="TreeGrafter"/>
</dbReference>
<comment type="subcellular location">
    <subcellularLocation>
        <location evidence="1">Membrane</location>
        <topology evidence="1">Multi-pass membrane protein</topology>
    </subcellularLocation>
</comment>
<proteinExistence type="predicted"/>
<sequence length="246" mass="25399">MYATSPGLMLLGALPALIVGLVFLAALVVLALNATHLAELPTPFSVSWDEGWRTALRALVAVGLFAAGVALGVVTYAALTLTIGAPFYERIQVATEQRLGGIDRPVELPFWASVRRSIADGLRLLLVAAATALVVFLAGLVPVVGSVVGWTLGALFGGRALALELTGTAGDARGMTLAARRRLLRSRRARSIGFGVCAYLTFLVPGGAVIGTPAASAAGTILLRELRGEATTRSSGLASRVEGRPA</sequence>
<dbReference type="OrthoDB" id="3375053at2"/>
<dbReference type="EMBL" id="WBJZ01000008">
    <property type="protein sequence ID" value="KAB1657811.1"/>
    <property type="molecule type" value="Genomic_DNA"/>
</dbReference>
<keyword evidence="3" id="KW-1003">Cell membrane</keyword>
<evidence type="ECO:0000256" key="10">
    <source>
        <dbReference type="SAM" id="Phobius"/>
    </source>
</evidence>
<comment type="caution">
    <text evidence="11">The sequence shown here is derived from an EMBL/GenBank/DDBJ whole genome shotgun (WGS) entry which is preliminary data.</text>
</comment>
<evidence type="ECO:0000256" key="9">
    <source>
        <dbReference type="ARBA" id="ARBA00023136"/>
    </source>
</evidence>
<keyword evidence="12" id="KW-1185">Reference proteome</keyword>
<dbReference type="GO" id="GO:0000103">
    <property type="term" value="P:sulfate assimilation"/>
    <property type="evidence" value="ECO:0007669"/>
    <property type="project" value="TreeGrafter"/>
</dbReference>
<accession>A0A7J5BU23</accession>